<protein>
    <recommendedName>
        <fullName evidence="5">AtpZ/AtpI family protein</fullName>
    </recommendedName>
</protein>
<feature type="compositionally biased region" description="Basic and acidic residues" evidence="1">
    <location>
        <begin position="1"/>
        <end position="13"/>
    </location>
</feature>
<dbReference type="AlphaFoldDB" id="A0A1F6X5M4"/>
<keyword evidence="2" id="KW-0812">Transmembrane</keyword>
<gene>
    <name evidence="3" type="ORF">A2911_01490</name>
</gene>
<evidence type="ECO:0000313" key="4">
    <source>
        <dbReference type="Proteomes" id="UP000176814"/>
    </source>
</evidence>
<evidence type="ECO:0000256" key="1">
    <source>
        <dbReference type="SAM" id="MobiDB-lite"/>
    </source>
</evidence>
<keyword evidence="2" id="KW-1133">Transmembrane helix</keyword>
<feature type="transmembrane region" description="Helical" evidence="2">
    <location>
        <begin position="59"/>
        <end position="80"/>
    </location>
</feature>
<name>A0A1F6X5M4_9BACT</name>
<dbReference type="Proteomes" id="UP000176814">
    <property type="component" value="Unassembled WGS sequence"/>
</dbReference>
<organism evidence="3 4">
    <name type="scientific">Candidatus Nomurabacteria bacterium RIFCSPLOWO2_01_FULL_40_15</name>
    <dbReference type="NCBI Taxonomy" id="1801772"/>
    <lineage>
        <taxon>Bacteria</taxon>
        <taxon>Candidatus Nomuraibacteriota</taxon>
    </lineage>
</organism>
<evidence type="ECO:0000256" key="2">
    <source>
        <dbReference type="SAM" id="Phobius"/>
    </source>
</evidence>
<feature type="region of interest" description="Disordered" evidence="1">
    <location>
        <begin position="1"/>
        <end position="20"/>
    </location>
</feature>
<evidence type="ECO:0000313" key="3">
    <source>
        <dbReference type="EMBL" id="OGI89444.1"/>
    </source>
</evidence>
<proteinExistence type="predicted"/>
<sequence length="97" mass="10987">MDKIENNFNKEDSSYSGGDSWWKPGIEIFSQVSGWIAVPIVLALVAGKALDTYLGTRPWFFLGFSSLAFLISSFGIVRVVSKYMKKMENKEKNKKNQ</sequence>
<accession>A0A1F6X5M4</accession>
<dbReference type="EMBL" id="MFUW01000030">
    <property type="protein sequence ID" value="OGI89444.1"/>
    <property type="molecule type" value="Genomic_DNA"/>
</dbReference>
<keyword evidence="2" id="KW-0472">Membrane</keyword>
<comment type="caution">
    <text evidence="3">The sequence shown here is derived from an EMBL/GenBank/DDBJ whole genome shotgun (WGS) entry which is preliminary data.</text>
</comment>
<feature type="transmembrane region" description="Helical" evidence="2">
    <location>
        <begin position="28"/>
        <end position="47"/>
    </location>
</feature>
<dbReference type="InterPro" id="IPR032820">
    <property type="entry name" value="ATPase_put"/>
</dbReference>
<evidence type="ECO:0008006" key="5">
    <source>
        <dbReference type="Google" id="ProtNLM"/>
    </source>
</evidence>
<dbReference type="Pfam" id="PF09527">
    <property type="entry name" value="ATPase_gene1"/>
    <property type="match status" value="1"/>
</dbReference>
<reference evidence="3 4" key="1">
    <citation type="journal article" date="2016" name="Nat. Commun.">
        <title>Thousands of microbial genomes shed light on interconnected biogeochemical processes in an aquifer system.</title>
        <authorList>
            <person name="Anantharaman K."/>
            <person name="Brown C.T."/>
            <person name="Hug L.A."/>
            <person name="Sharon I."/>
            <person name="Castelle C.J."/>
            <person name="Probst A.J."/>
            <person name="Thomas B.C."/>
            <person name="Singh A."/>
            <person name="Wilkins M.J."/>
            <person name="Karaoz U."/>
            <person name="Brodie E.L."/>
            <person name="Williams K.H."/>
            <person name="Hubbard S.S."/>
            <person name="Banfield J.F."/>
        </authorList>
    </citation>
    <scope>NUCLEOTIDE SEQUENCE [LARGE SCALE GENOMIC DNA]</scope>
</reference>